<accession>A0A098QXC1</accession>
<dbReference type="eggNOG" id="ENOG5033NUI">
    <property type="taxonomic scope" value="Bacteria"/>
</dbReference>
<evidence type="ECO:0008006" key="3">
    <source>
        <dbReference type="Google" id="ProtNLM"/>
    </source>
</evidence>
<proteinExistence type="predicted"/>
<reference evidence="1 2" key="1">
    <citation type="submission" date="2014-05" db="EMBL/GenBank/DDBJ databases">
        <title>De novo Genome Sequence of Spirocheata sp.</title>
        <authorList>
            <person name="Shivani Y."/>
            <person name="Subhash Y."/>
            <person name="Tushar L."/>
            <person name="Sasikala C."/>
            <person name="Ramana C.V."/>
        </authorList>
    </citation>
    <scope>NUCLEOTIDE SEQUENCE [LARGE SCALE GENOMIC DNA]</scope>
    <source>
        <strain evidence="1 2">JC230</strain>
    </source>
</reference>
<evidence type="ECO:0000313" key="2">
    <source>
        <dbReference type="Proteomes" id="UP000029692"/>
    </source>
</evidence>
<sequence>MSKTITIRIDDDTYSIFKKAAEGDRRSISNFIEFATMSYISEEAFVTDEEMENILSDSDLINTLKRGESEIQSGNYKIVD</sequence>
<dbReference type="RefSeq" id="WP_037549265.1">
    <property type="nucleotide sequence ID" value="NZ_JNUP01000069.1"/>
</dbReference>
<dbReference type="OrthoDB" id="5519576at2"/>
<dbReference type="CDD" id="cd21631">
    <property type="entry name" value="RHH_CopG_NikR-like"/>
    <property type="match status" value="1"/>
</dbReference>
<protein>
    <recommendedName>
        <fullName evidence="3">CopG family transcriptional regulator</fullName>
    </recommendedName>
</protein>
<comment type="caution">
    <text evidence="1">The sequence shown here is derived from an EMBL/GenBank/DDBJ whole genome shotgun (WGS) entry which is preliminary data.</text>
</comment>
<dbReference type="Proteomes" id="UP000029692">
    <property type="component" value="Unassembled WGS sequence"/>
</dbReference>
<name>A0A098QXC1_9SPIO</name>
<keyword evidence="2" id="KW-1185">Reference proteome</keyword>
<dbReference type="AlphaFoldDB" id="A0A098QXC1"/>
<evidence type="ECO:0000313" key="1">
    <source>
        <dbReference type="EMBL" id="KGE71142.1"/>
    </source>
</evidence>
<dbReference type="EMBL" id="JNUP01000069">
    <property type="protein sequence ID" value="KGE71142.1"/>
    <property type="molecule type" value="Genomic_DNA"/>
</dbReference>
<organism evidence="1 2">
    <name type="scientific">Spirochaeta lutea</name>
    <dbReference type="NCBI Taxonomy" id="1480694"/>
    <lineage>
        <taxon>Bacteria</taxon>
        <taxon>Pseudomonadati</taxon>
        <taxon>Spirochaetota</taxon>
        <taxon>Spirochaetia</taxon>
        <taxon>Spirochaetales</taxon>
        <taxon>Spirochaetaceae</taxon>
        <taxon>Spirochaeta</taxon>
    </lineage>
</organism>
<gene>
    <name evidence="1" type="ORF">DC28_12910</name>
</gene>